<protein>
    <recommendedName>
        <fullName evidence="3">Nucleotidyl transferase domain-containing protein</fullName>
    </recommendedName>
</protein>
<dbReference type="InterPro" id="IPR029044">
    <property type="entry name" value="Nucleotide-diphossugar_trans"/>
</dbReference>
<sequence>MKCIIPCAGESSRMSYVPKHLITINGEPLLHHVINSWKDKVDSFVFVIKRSMTYMWEFLPENAIVVFQDEPKGLADAILQAEKCVSGKFIVTLGDCLFKGSFAETEFDLGIGVWKTNNVDEVLKSYLVTVTNSGNIAGLEEKPKIAPQPSNCGMGTYFFDTRLFDYIRAYKGQLGGGDLTHIMQNMIDAGEKISPVWFRGDYINIGSPEDIRKAEEMLK</sequence>
<dbReference type="GO" id="GO:0016779">
    <property type="term" value="F:nucleotidyltransferase activity"/>
    <property type="evidence" value="ECO:0007669"/>
    <property type="project" value="UniProtKB-KW"/>
</dbReference>
<accession>A0A0F9LDP7</accession>
<evidence type="ECO:0000313" key="4">
    <source>
        <dbReference type="EMBL" id="KKM25550.1"/>
    </source>
</evidence>
<dbReference type="PANTHER" id="PTHR43584:SF8">
    <property type="entry name" value="N-ACETYLMURAMATE ALPHA-1-PHOSPHATE URIDYLYLTRANSFERASE"/>
    <property type="match status" value="1"/>
</dbReference>
<comment type="caution">
    <text evidence="4">The sequence shown here is derived from an EMBL/GenBank/DDBJ whole genome shotgun (WGS) entry which is preliminary data.</text>
</comment>
<dbReference type="InterPro" id="IPR050065">
    <property type="entry name" value="GlmU-like"/>
</dbReference>
<dbReference type="PANTHER" id="PTHR43584">
    <property type="entry name" value="NUCLEOTIDYL TRANSFERASE"/>
    <property type="match status" value="1"/>
</dbReference>
<organism evidence="4">
    <name type="scientific">marine sediment metagenome</name>
    <dbReference type="NCBI Taxonomy" id="412755"/>
    <lineage>
        <taxon>unclassified sequences</taxon>
        <taxon>metagenomes</taxon>
        <taxon>ecological metagenomes</taxon>
    </lineage>
</organism>
<keyword evidence="2" id="KW-0548">Nucleotidyltransferase</keyword>
<evidence type="ECO:0000259" key="3">
    <source>
        <dbReference type="Pfam" id="PF00483"/>
    </source>
</evidence>
<feature type="domain" description="Nucleotidyl transferase" evidence="3">
    <location>
        <begin position="18"/>
        <end position="216"/>
    </location>
</feature>
<dbReference type="AlphaFoldDB" id="A0A0F9LDP7"/>
<evidence type="ECO:0000256" key="2">
    <source>
        <dbReference type="ARBA" id="ARBA00022695"/>
    </source>
</evidence>
<dbReference type="SUPFAM" id="SSF53448">
    <property type="entry name" value="Nucleotide-diphospho-sugar transferases"/>
    <property type="match status" value="1"/>
</dbReference>
<reference evidence="4" key="1">
    <citation type="journal article" date="2015" name="Nature">
        <title>Complex archaea that bridge the gap between prokaryotes and eukaryotes.</title>
        <authorList>
            <person name="Spang A."/>
            <person name="Saw J.H."/>
            <person name="Jorgensen S.L."/>
            <person name="Zaremba-Niedzwiedzka K."/>
            <person name="Martijn J."/>
            <person name="Lind A.E."/>
            <person name="van Eijk R."/>
            <person name="Schleper C."/>
            <person name="Guy L."/>
            <person name="Ettema T.J."/>
        </authorList>
    </citation>
    <scope>NUCLEOTIDE SEQUENCE</scope>
</reference>
<dbReference type="EMBL" id="LAZR01012694">
    <property type="protein sequence ID" value="KKM25550.1"/>
    <property type="molecule type" value="Genomic_DNA"/>
</dbReference>
<dbReference type="InterPro" id="IPR005835">
    <property type="entry name" value="NTP_transferase_dom"/>
</dbReference>
<gene>
    <name evidence="4" type="ORF">LCGC14_1593870</name>
</gene>
<keyword evidence="1" id="KW-0808">Transferase</keyword>
<evidence type="ECO:0000256" key="1">
    <source>
        <dbReference type="ARBA" id="ARBA00022679"/>
    </source>
</evidence>
<proteinExistence type="predicted"/>
<name>A0A0F9LDP7_9ZZZZ</name>
<dbReference type="Pfam" id="PF00483">
    <property type="entry name" value="NTP_transferase"/>
    <property type="match status" value="1"/>
</dbReference>
<dbReference type="Gene3D" id="3.90.550.10">
    <property type="entry name" value="Spore Coat Polysaccharide Biosynthesis Protein SpsA, Chain A"/>
    <property type="match status" value="1"/>
</dbReference>